<dbReference type="Gene3D" id="3.40.50.1820">
    <property type="entry name" value="alpha/beta hydrolase"/>
    <property type="match status" value="1"/>
</dbReference>
<dbReference type="SUPFAM" id="SSF53474">
    <property type="entry name" value="alpha/beta-Hydrolases"/>
    <property type="match status" value="1"/>
</dbReference>
<dbReference type="InterPro" id="IPR002410">
    <property type="entry name" value="Peptidase_S33"/>
</dbReference>
<keyword evidence="6 8" id="KW-0645">Protease</keyword>
<dbReference type="NCBIfam" id="TIGR01249">
    <property type="entry name" value="pro_imino_pep_1"/>
    <property type="match status" value="1"/>
</dbReference>
<dbReference type="PANTHER" id="PTHR43722">
    <property type="entry name" value="PROLINE IMINOPEPTIDASE"/>
    <property type="match status" value="1"/>
</dbReference>
<evidence type="ECO:0000256" key="3">
    <source>
        <dbReference type="ARBA" id="ARBA00010088"/>
    </source>
</evidence>
<evidence type="ECO:0000256" key="5">
    <source>
        <dbReference type="ARBA" id="ARBA00022490"/>
    </source>
</evidence>
<feature type="active site" evidence="9">
    <location>
        <position position="265"/>
    </location>
</feature>
<feature type="domain" description="AB hydrolase-1" evidence="11">
    <location>
        <begin position="34"/>
        <end position="269"/>
    </location>
</feature>
<comment type="subcellular location">
    <subcellularLocation>
        <location evidence="2 8">Cytoplasm</location>
    </subcellularLocation>
</comment>
<feature type="active site" description="Proton donor" evidence="9">
    <location>
        <position position="316"/>
    </location>
</feature>
<feature type="active site" description="Nucleophile" evidence="9">
    <location>
        <position position="108"/>
    </location>
</feature>
<dbReference type="PRINTS" id="PR00793">
    <property type="entry name" value="PROAMNOPTASE"/>
</dbReference>
<evidence type="ECO:0000256" key="1">
    <source>
        <dbReference type="ARBA" id="ARBA00001585"/>
    </source>
</evidence>
<dbReference type="InterPro" id="IPR000073">
    <property type="entry name" value="AB_hydrolase_1"/>
</dbReference>
<evidence type="ECO:0000256" key="8">
    <source>
        <dbReference type="PIRNR" id="PIRNR006431"/>
    </source>
</evidence>
<dbReference type="OrthoDB" id="10249433at2759"/>
<accession>A0A9P6DQK9</accession>
<evidence type="ECO:0000313" key="13">
    <source>
        <dbReference type="Proteomes" id="UP000886523"/>
    </source>
</evidence>
<dbReference type="Proteomes" id="UP000886523">
    <property type="component" value="Unassembled WGS sequence"/>
</dbReference>
<dbReference type="GO" id="GO:0004177">
    <property type="term" value="F:aminopeptidase activity"/>
    <property type="evidence" value="ECO:0007669"/>
    <property type="project" value="UniProtKB-UniRule"/>
</dbReference>
<dbReference type="GO" id="GO:0006508">
    <property type="term" value="P:proteolysis"/>
    <property type="evidence" value="ECO:0007669"/>
    <property type="project" value="UniProtKB-KW"/>
</dbReference>
<evidence type="ECO:0000313" key="12">
    <source>
        <dbReference type="EMBL" id="KAF9507488.1"/>
    </source>
</evidence>
<keyword evidence="5 8" id="KW-0963">Cytoplasm</keyword>
<organism evidence="12 13">
    <name type="scientific">Hydnum rufescens UP504</name>
    <dbReference type="NCBI Taxonomy" id="1448309"/>
    <lineage>
        <taxon>Eukaryota</taxon>
        <taxon>Fungi</taxon>
        <taxon>Dikarya</taxon>
        <taxon>Basidiomycota</taxon>
        <taxon>Agaricomycotina</taxon>
        <taxon>Agaricomycetes</taxon>
        <taxon>Cantharellales</taxon>
        <taxon>Hydnaceae</taxon>
        <taxon>Hydnum</taxon>
    </lineage>
</organism>
<dbReference type="Pfam" id="PF00561">
    <property type="entry name" value="Abhydrolase_1"/>
    <property type="match status" value="1"/>
</dbReference>
<sequence>MVYASTEPFERGELKVSSIHALYYEVSGNKDGHPVVFLHGGPGGGTSAQDRIYFDPAIYKIVLFDQRGAGLSRPTASIEENTTWDLVADIERLRARLGIDKWVVFGGSWGSTLALAYAQSHPEAVKALILRGIFTFRKSELDFFYQEGTSQLFPEEWDAYIAPIPEAERGDMVKAYHERLTSSDKDIKLTAARAWSRWEMATSRLHVDQGSLQRVEKDDWAVAFAAIENHYFINEGFMRQGQLLEKQSIDKIRHIPTIVVQGRYDVVCPVSPKPLHEKHLSQRLIHFTLHPLQAKSAYDLKKAWPEITLHFTHAGHSAHEPETEKLLVEGRLAFP</sequence>
<comment type="similarity">
    <text evidence="3 8 10">Belongs to the peptidase S33 family.</text>
</comment>
<reference evidence="12" key="1">
    <citation type="journal article" date="2020" name="Nat. Commun.">
        <title>Large-scale genome sequencing of mycorrhizal fungi provides insights into the early evolution of symbiotic traits.</title>
        <authorList>
            <person name="Miyauchi S."/>
            <person name="Kiss E."/>
            <person name="Kuo A."/>
            <person name="Drula E."/>
            <person name="Kohler A."/>
            <person name="Sanchez-Garcia M."/>
            <person name="Morin E."/>
            <person name="Andreopoulos B."/>
            <person name="Barry K.W."/>
            <person name="Bonito G."/>
            <person name="Buee M."/>
            <person name="Carver A."/>
            <person name="Chen C."/>
            <person name="Cichocki N."/>
            <person name="Clum A."/>
            <person name="Culley D."/>
            <person name="Crous P.W."/>
            <person name="Fauchery L."/>
            <person name="Girlanda M."/>
            <person name="Hayes R.D."/>
            <person name="Keri Z."/>
            <person name="LaButti K."/>
            <person name="Lipzen A."/>
            <person name="Lombard V."/>
            <person name="Magnuson J."/>
            <person name="Maillard F."/>
            <person name="Murat C."/>
            <person name="Nolan M."/>
            <person name="Ohm R.A."/>
            <person name="Pangilinan J."/>
            <person name="Pereira M.F."/>
            <person name="Perotto S."/>
            <person name="Peter M."/>
            <person name="Pfister S."/>
            <person name="Riley R."/>
            <person name="Sitrit Y."/>
            <person name="Stielow J.B."/>
            <person name="Szollosi G."/>
            <person name="Zifcakova L."/>
            <person name="Stursova M."/>
            <person name="Spatafora J.W."/>
            <person name="Tedersoo L."/>
            <person name="Vaario L.M."/>
            <person name="Yamada A."/>
            <person name="Yan M."/>
            <person name="Wang P."/>
            <person name="Xu J."/>
            <person name="Bruns T."/>
            <person name="Baldrian P."/>
            <person name="Vilgalys R."/>
            <person name="Dunand C."/>
            <person name="Henrissat B."/>
            <person name="Grigoriev I.V."/>
            <person name="Hibbett D."/>
            <person name="Nagy L.G."/>
            <person name="Martin F.M."/>
        </authorList>
    </citation>
    <scope>NUCLEOTIDE SEQUENCE</scope>
    <source>
        <strain evidence="12">UP504</strain>
    </source>
</reference>
<dbReference type="PIRSF" id="PIRSF006431">
    <property type="entry name" value="Pept_S33"/>
    <property type="match status" value="1"/>
</dbReference>
<evidence type="ECO:0000259" key="11">
    <source>
        <dbReference type="Pfam" id="PF00561"/>
    </source>
</evidence>
<comment type="caution">
    <text evidence="12">The sequence shown here is derived from an EMBL/GenBank/DDBJ whole genome shotgun (WGS) entry which is preliminary data.</text>
</comment>
<proteinExistence type="inferred from homology"/>
<comment type="catalytic activity">
    <reaction evidence="1 8 10">
        <text>Release of N-terminal proline from a peptide.</text>
        <dbReference type="EC" id="3.4.11.5"/>
    </reaction>
</comment>
<name>A0A9P6DQK9_9AGAM</name>
<dbReference type="EMBL" id="MU129079">
    <property type="protein sequence ID" value="KAF9507488.1"/>
    <property type="molecule type" value="Genomic_DNA"/>
</dbReference>
<evidence type="ECO:0000256" key="10">
    <source>
        <dbReference type="RuleBase" id="RU003421"/>
    </source>
</evidence>
<protein>
    <recommendedName>
        <fullName evidence="8 10">Proline iminopeptidase</fullName>
        <shortName evidence="8">PIP</shortName>
        <ecNumber evidence="8 10">3.4.11.5</ecNumber>
    </recommendedName>
    <alternativeName>
        <fullName evidence="8">Prolyl aminopeptidase</fullName>
    </alternativeName>
</protein>
<dbReference type="AlphaFoldDB" id="A0A9P6DQK9"/>
<evidence type="ECO:0000256" key="6">
    <source>
        <dbReference type="ARBA" id="ARBA00022670"/>
    </source>
</evidence>
<dbReference type="GO" id="GO:0005737">
    <property type="term" value="C:cytoplasm"/>
    <property type="evidence" value="ECO:0007669"/>
    <property type="project" value="UniProtKB-SubCell"/>
</dbReference>
<evidence type="ECO:0000256" key="2">
    <source>
        <dbReference type="ARBA" id="ARBA00004496"/>
    </source>
</evidence>
<dbReference type="PANTHER" id="PTHR43722:SF1">
    <property type="entry name" value="PROLINE IMINOPEPTIDASE"/>
    <property type="match status" value="1"/>
</dbReference>
<gene>
    <name evidence="12" type="ORF">BS47DRAFT_304180</name>
</gene>
<dbReference type="InterPro" id="IPR005944">
    <property type="entry name" value="Pro_iminopeptidase"/>
</dbReference>
<keyword evidence="7 8" id="KW-0378">Hydrolase</keyword>
<dbReference type="InterPro" id="IPR029058">
    <property type="entry name" value="AB_hydrolase_fold"/>
</dbReference>
<keyword evidence="4 8" id="KW-0031">Aminopeptidase</keyword>
<evidence type="ECO:0000256" key="9">
    <source>
        <dbReference type="PIRSR" id="PIRSR006431-1"/>
    </source>
</evidence>
<evidence type="ECO:0000256" key="4">
    <source>
        <dbReference type="ARBA" id="ARBA00022438"/>
    </source>
</evidence>
<evidence type="ECO:0000256" key="7">
    <source>
        <dbReference type="ARBA" id="ARBA00022801"/>
    </source>
</evidence>
<keyword evidence="13" id="KW-1185">Reference proteome</keyword>
<dbReference type="EC" id="3.4.11.5" evidence="8 10"/>